<evidence type="ECO:0000256" key="5">
    <source>
        <dbReference type="SAM" id="MobiDB-lite"/>
    </source>
</evidence>
<evidence type="ECO:0000256" key="1">
    <source>
        <dbReference type="ARBA" id="ARBA00001974"/>
    </source>
</evidence>
<keyword evidence="8" id="KW-1185">Reference proteome</keyword>
<dbReference type="PROSITE" id="PS51318">
    <property type="entry name" value="TAT"/>
    <property type="match status" value="1"/>
</dbReference>
<dbReference type="InterPro" id="IPR050315">
    <property type="entry name" value="FAD-oxidoreductase_2"/>
</dbReference>
<dbReference type="HOGENOM" id="CLU_976267_0_0_11"/>
<comment type="caution">
    <text evidence="7">The sequence shown here is derived from an EMBL/GenBank/DDBJ whole genome shotgun (WGS) entry which is preliminary data.</text>
</comment>
<dbReference type="Proteomes" id="UP000006069">
    <property type="component" value="Unassembled WGS sequence"/>
</dbReference>
<organism evidence="7 8">
    <name type="scientific">Slackia piriformis YIT 12062</name>
    <dbReference type="NCBI Taxonomy" id="742818"/>
    <lineage>
        <taxon>Bacteria</taxon>
        <taxon>Bacillati</taxon>
        <taxon>Actinomycetota</taxon>
        <taxon>Coriobacteriia</taxon>
        <taxon>Eggerthellales</taxon>
        <taxon>Eggerthellaceae</taxon>
        <taxon>Slackia</taxon>
    </lineage>
</organism>
<evidence type="ECO:0000256" key="4">
    <source>
        <dbReference type="ARBA" id="ARBA00023002"/>
    </source>
</evidence>
<protein>
    <recommendedName>
        <fullName evidence="6">FAD-dependent oxidoreductase 2 FAD-binding domain-containing protein</fullName>
    </recommendedName>
</protein>
<reference evidence="7 8" key="1">
    <citation type="submission" date="2012-08" db="EMBL/GenBank/DDBJ databases">
        <title>The Genome Sequence of Slackia piriformis YIT 12062.</title>
        <authorList>
            <consortium name="The Broad Institute Genome Sequencing Platform"/>
            <person name="Earl A."/>
            <person name="Ward D."/>
            <person name="Feldgarden M."/>
            <person name="Gevers D."/>
            <person name="Morotomi M."/>
            <person name="Walker B."/>
            <person name="Young S.K."/>
            <person name="Zeng Q."/>
            <person name="Gargeya S."/>
            <person name="Fitzgerald M."/>
            <person name="Haas B."/>
            <person name="Abouelleil A."/>
            <person name="Alvarado L."/>
            <person name="Arachchi H.M."/>
            <person name="Berlin A.M."/>
            <person name="Chapman S.B."/>
            <person name="Goldberg J."/>
            <person name="Griggs A."/>
            <person name="Gujja S."/>
            <person name="Hansen M."/>
            <person name="Howarth C."/>
            <person name="Imamovic A."/>
            <person name="Larimer J."/>
            <person name="McCowen C."/>
            <person name="Montmayeur A."/>
            <person name="Murphy C."/>
            <person name="Neiman D."/>
            <person name="Pearson M."/>
            <person name="Priest M."/>
            <person name="Roberts A."/>
            <person name="Saif S."/>
            <person name="Shea T."/>
            <person name="Sisk P."/>
            <person name="Sykes S."/>
            <person name="Wortman J."/>
            <person name="Nusbaum C."/>
            <person name="Birren B."/>
        </authorList>
    </citation>
    <scope>NUCLEOTIDE SEQUENCE [LARGE SCALE GENOMIC DNA]</scope>
    <source>
        <strain evidence="7 8">YIT 12062</strain>
    </source>
</reference>
<comment type="cofactor">
    <cofactor evidence="1">
        <name>FAD</name>
        <dbReference type="ChEBI" id="CHEBI:57692"/>
    </cofactor>
</comment>
<dbReference type="InterPro" id="IPR006311">
    <property type="entry name" value="TAT_signal"/>
</dbReference>
<dbReference type="Gene3D" id="3.50.50.60">
    <property type="entry name" value="FAD/NAD(P)-binding domain"/>
    <property type="match status" value="1"/>
</dbReference>
<keyword evidence="4" id="KW-0560">Oxidoreductase</keyword>
<dbReference type="EMBL" id="ADMD01000009">
    <property type="protein sequence ID" value="EJZ83233.1"/>
    <property type="molecule type" value="Genomic_DNA"/>
</dbReference>
<evidence type="ECO:0000256" key="2">
    <source>
        <dbReference type="ARBA" id="ARBA00022630"/>
    </source>
</evidence>
<name>K0YJ35_9ACTN</name>
<dbReference type="GO" id="GO:0016491">
    <property type="term" value="F:oxidoreductase activity"/>
    <property type="evidence" value="ECO:0007669"/>
    <property type="project" value="UniProtKB-KW"/>
</dbReference>
<dbReference type="InParanoid" id="K0YJ35"/>
<dbReference type="Pfam" id="PF00890">
    <property type="entry name" value="FAD_binding_2"/>
    <property type="match status" value="1"/>
</dbReference>
<dbReference type="PANTHER" id="PTHR43400:SF7">
    <property type="entry name" value="FAD-DEPENDENT OXIDOREDUCTASE 2 FAD BINDING DOMAIN-CONTAINING PROTEIN"/>
    <property type="match status" value="1"/>
</dbReference>
<evidence type="ECO:0000313" key="7">
    <source>
        <dbReference type="EMBL" id="EJZ83233.1"/>
    </source>
</evidence>
<dbReference type="InterPro" id="IPR003953">
    <property type="entry name" value="FAD-dep_OxRdtase_2_FAD-bd"/>
</dbReference>
<keyword evidence="3" id="KW-0274">FAD</keyword>
<feature type="domain" description="FAD-dependent oxidoreductase 2 FAD-binding" evidence="6">
    <location>
        <begin position="65"/>
        <end position="284"/>
    </location>
</feature>
<keyword evidence="2" id="KW-0285">Flavoprotein</keyword>
<dbReference type="PATRIC" id="fig|742818.3.peg.1850"/>
<dbReference type="PANTHER" id="PTHR43400">
    <property type="entry name" value="FUMARATE REDUCTASE"/>
    <property type="match status" value="1"/>
</dbReference>
<gene>
    <name evidence="7" type="ORF">HMPREF9451_01751</name>
</gene>
<evidence type="ECO:0000259" key="6">
    <source>
        <dbReference type="Pfam" id="PF00890"/>
    </source>
</evidence>
<dbReference type="OrthoDB" id="9806724at2"/>
<feature type="region of interest" description="Disordered" evidence="5">
    <location>
        <begin position="35"/>
        <end position="58"/>
    </location>
</feature>
<dbReference type="PROSITE" id="PS51257">
    <property type="entry name" value="PROKAR_LIPOPROTEIN"/>
    <property type="match status" value="1"/>
</dbReference>
<proteinExistence type="predicted"/>
<dbReference type="PRINTS" id="PR00368">
    <property type="entry name" value="FADPNR"/>
</dbReference>
<evidence type="ECO:0000313" key="8">
    <source>
        <dbReference type="Proteomes" id="UP000006069"/>
    </source>
</evidence>
<accession>K0YJ35</accession>
<evidence type="ECO:0000256" key="3">
    <source>
        <dbReference type="ARBA" id="ARBA00022827"/>
    </source>
</evidence>
<dbReference type="AlphaFoldDB" id="K0YJ35"/>
<dbReference type="eggNOG" id="COG1053">
    <property type="taxonomic scope" value="Bacteria"/>
</dbReference>
<dbReference type="SUPFAM" id="SSF51905">
    <property type="entry name" value="FAD/NAD(P)-binding domain"/>
    <property type="match status" value="1"/>
</dbReference>
<sequence length="285" mass="29795">MGMMEKGLSRRNFLAGAAADIVGVAGAGMLASCGTPQKADEGQSADSGQTEAAALKEPTSTRDADIVIVGSGAAGCLAAYEAAKLGVDKVLVVTKSGNATNSNFNAITGTYAVETEGTKSIGQDYSLVDMYQRMISFAHWTVNAKLLRDCVMLLPENITILQEMGAETAILGDRYNAGFTCVHGFVTTDKGIPVEQALTGMGVELLYDAPATHILMQDDKAVGIQCEQGKDVINVNAKAVLVCTGGYMANEEMLKQVYGNVTLCNMGSEKNTGDGQRMVLEAGGV</sequence>
<dbReference type="InterPro" id="IPR036188">
    <property type="entry name" value="FAD/NAD-bd_sf"/>
</dbReference>